<keyword evidence="1" id="KW-0812">Transmembrane</keyword>
<keyword evidence="2" id="KW-1185">Reference proteome</keyword>
<dbReference type="WBParaSite" id="ALUE_0000822601-mRNA-1">
    <property type="protein sequence ID" value="ALUE_0000822601-mRNA-1"/>
    <property type="gene ID" value="ALUE_0000822601"/>
</dbReference>
<sequence length="118" mass="13633">MADIDEENPPLQRNYLFGLFKNPDPGFPTTVISVIANFILSNMFVFGITGNWRAGFLSGMMTIPISSYLCVKDAEADFERWKEMKALRLRGIPDRFLPKRAKFDWSDYETHMRDTSKS</sequence>
<reference evidence="3" key="1">
    <citation type="submission" date="2017-02" db="UniProtKB">
        <authorList>
            <consortium name="WormBaseParasite"/>
        </authorList>
    </citation>
    <scope>IDENTIFICATION</scope>
</reference>
<organism evidence="2 3">
    <name type="scientific">Ascaris lumbricoides</name>
    <name type="common">Giant roundworm</name>
    <dbReference type="NCBI Taxonomy" id="6252"/>
    <lineage>
        <taxon>Eukaryota</taxon>
        <taxon>Metazoa</taxon>
        <taxon>Ecdysozoa</taxon>
        <taxon>Nematoda</taxon>
        <taxon>Chromadorea</taxon>
        <taxon>Rhabditida</taxon>
        <taxon>Spirurina</taxon>
        <taxon>Ascaridomorpha</taxon>
        <taxon>Ascaridoidea</taxon>
        <taxon>Ascarididae</taxon>
        <taxon>Ascaris</taxon>
    </lineage>
</organism>
<name>A0A0M3HXV5_ASCLU</name>
<keyword evidence="1" id="KW-0472">Membrane</keyword>
<evidence type="ECO:0000313" key="3">
    <source>
        <dbReference type="WBParaSite" id="ALUE_0000822601-mRNA-1"/>
    </source>
</evidence>
<proteinExistence type="predicted"/>
<dbReference type="Proteomes" id="UP000036681">
    <property type="component" value="Unplaced"/>
</dbReference>
<dbReference type="AlphaFoldDB" id="A0A0M3HXV5"/>
<evidence type="ECO:0000256" key="1">
    <source>
        <dbReference type="SAM" id="Phobius"/>
    </source>
</evidence>
<evidence type="ECO:0000313" key="2">
    <source>
        <dbReference type="Proteomes" id="UP000036681"/>
    </source>
</evidence>
<feature type="transmembrane region" description="Helical" evidence="1">
    <location>
        <begin position="31"/>
        <end position="52"/>
    </location>
</feature>
<accession>A0A0M3HXV5</accession>
<keyword evidence="1" id="KW-1133">Transmembrane helix</keyword>
<protein>
    <submittedName>
        <fullName evidence="3">MFS domain-containing protein</fullName>
    </submittedName>
</protein>